<protein>
    <submittedName>
        <fullName evidence="1">Uncharacterized protein</fullName>
    </submittedName>
</protein>
<gene>
    <name evidence="1" type="ORF">MM171B01032_0005</name>
</gene>
<accession>A0A6M3M6N5</accession>
<sequence>MNESVLNEEFLESLGTITGDDELLPVRQVFEFESVGRTKSLYIMEETELEHNFINLFYLLHGRAYIVDKEIITELSSSTPHTYYIAANKSKGLIVPARSIFVEAVDGEMYYRWTDDGDRWTEWITLGKNKWHTYDTIEKCRFAELQVYAKTINSRFTLRATR</sequence>
<reference evidence="1" key="1">
    <citation type="submission" date="2020-03" db="EMBL/GenBank/DDBJ databases">
        <title>The deep terrestrial virosphere.</title>
        <authorList>
            <person name="Holmfeldt K."/>
            <person name="Nilsson E."/>
            <person name="Simone D."/>
            <person name="Lopez-Fernandez M."/>
            <person name="Wu X."/>
            <person name="de Brujin I."/>
            <person name="Lundin D."/>
            <person name="Andersson A."/>
            <person name="Bertilsson S."/>
            <person name="Dopson M."/>
        </authorList>
    </citation>
    <scope>NUCLEOTIDE SEQUENCE</scope>
    <source>
        <strain evidence="1">MM171B01032</strain>
    </source>
</reference>
<organism evidence="1">
    <name type="scientific">viral metagenome</name>
    <dbReference type="NCBI Taxonomy" id="1070528"/>
    <lineage>
        <taxon>unclassified sequences</taxon>
        <taxon>metagenomes</taxon>
        <taxon>organismal metagenomes</taxon>
    </lineage>
</organism>
<proteinExistence type="predicted"/>
<name>A0A6M3M6N5_9ZZZZ</name>
<dbReference type="AlphaFoldDB" id="A0A6M3M6N5"/>
<dbReference type="EMBL" id="MT143813">
    <property type="protein sequence ID" value="QJB02894.1"/>
    <property type="molecule type" value="Genomic_DNA"/>
</dbReference>
<evidence type="ECO:0000313" key="1">
    <source>
        <dbReference type="EMBL" id="QJB02894.1"/>
    </source>
</evidence>